<evidence type="ECO:0000256" key="13">
    <source>
        <dbReference type="PIRSR" id="PIRSR001365-2"/>
    </source>
</evidence>
<organism evidence="15 16">
    <name type="scientific">Halorubrum salipaludis</name>
    <dbReference type="NCBI Taxonomy" id="2032630"/>
    <lineage>
        <taxon>Archaea</taxon>
        <taxon>Methanobacteriati</taxon>
        <taxon>Methanobacteriota</taxon>
        <taxon>Stenosarchaea group</taxon>
        <taxon>Halobacteria</taxon>
        <taxon>Halobacteriales</taxon>
        <taxon>Haloferacaceae</taxon>
        <taxon>Halorubrum</taxon>
    </lineage>
</organism>
<keyword evidence="16" id="KW-1185">Reference proteome</keyword>
<feature type="region of interest" description="Disordered" evidence="14">
    <location>
        <begin position="1"/>
        <end position="25"/>
    </location>
</feature>
<dbReference type="PANTHER" id="PTHR12128:SF66">
    <property type="entry name" value="4-HYDROXY-2-OXOGLUTARATE ALDOLASE, MITOCHONDRIAL"/>
    <property type="match status" value="1"/>
</dbReference>
<dbReference type="GO" id="GO:0005737">
    <property type="term" value="C:cytoplasm"/>
    <property type="evidence" value="ECO:0007669"/>
    <property type="project" value="UniProtKB-SubCell"/>
</dbReference>
<feature type="active site" description="Proton donor/acceptor" evidence="11 12">
    <location>
        <position position="155"/>
    </location>
</feature>
<feature type="binding site" evidence="11 13">
    <location>
        <position position="226"/>
    </location>
    <ligand>
        <name>pyruvate</name>
        <dbReference type="ChEBI" id="CHEBI:15361"/>
    </ligand>
</feature>
<evidence type="ECO:0000256" key="5">
    <source>
        <dbReference type="ARBA" id="ARBA00022605"/>
    </source>
</evidence>
<keyword evidence="8 11" id="KW-0456">Lyase</keyword>
<comment type="pathway">
    <text evidence="2 11">Amino-acid biosynthesis; L-lysine biosynthesis via DAP pathway; (S)-tetrahydrodipicolinate from L-aspartate: step 3/4.</text>
</comment>
<dbReference type="GO" id="GO:0009089">
    <property type="term" value="P:lysine biosynthetic process via diaminopimelate"/>
    <property type="evidence" value="ECO:0007669"/>
    <property type="project" value="UniProtKB-UniRule"/>
</dbReference>
<feature type="compositionally biased region" description="Low complexity" evidence="14">
    <location>
        <begin position="1"/>
        <end position="13"/>
    </location>
</feature>
<evidence type="ECO:0000256" key="1">
    <source>
        <dbReference type="ARBA" id="ARBA00003294"/>
    </source>
</evidence>
<dbReference type="Gene3D" id="3.20.20.70">
    <property type="entry name" value="Aldolase class I"/>
    <property type="match status" value="1"/>
</dbReference>
<dbReference type="GO" id="GO:0008840">
    <property type="term" value="F:4-hydroxy-tetrahydrodipicolinate synthase activity"/>
    <property type="evidence" value="ECO:0007669"/>
    <property type="project" value="UniProtKB-UniRule"/>
</dbReference>
<dbReference type="GO" id="GO:0019877">
    <property type="term" value="P:diaminopimelate biosynthetic process"/>
    <property type="evidence" value="ECO:0007669"/>
    <property type="project" value="UniProtKB-UniRule"/>
</dbReference>
<dbReference type="SMART" id="SM01130">
    <property type="entry name" value="DHDPS"/>
    <property type="match status" value="1"/>
</dbReference>
<dbReference type="InterPro" id="IPR013785">
    <property type="entry name" value="Aldolase_TIM"/>
</dbReference>
<dbReference type="CDD" id="cd00950">
    <property type="entry name" value="DHDPS"/>
    <property type="match status" value="1"/>
</dbReference>
<evidence type="ECO:0000313" key="16">
    <source>
        <dbReference type="Proteomes" id="UP000218083"/>
    </source>
</evidence>
<keyword evidence="4 11" id="KW-0963">Cytoplasm</keyword>
<protein>
    <recommendedName>
        <fullName evidence="3 11">4-hydroxy-tetrahydrodipicolinate synthase</fullName>
        <shortName evidence="11">HTPA synthase</shortName>
        <ecNumber evidence="3 11">4.3.3.7</ecNumber>
    </recommendedName>
</protein>
<dbReference type="AlphaFoldDB" id="A0A2A2FGH0"/>
<dbReference type="PANTHER" id="PTHR12128">
    <property type="entry name" value="DIHYDRODIPICOLINATE SYNTHASE"/>
    <property type="match status" value="1"/>
</dbReference>
<evidence type="ECO:0000256" key="2">
    <source>
        <dbReference type="ARBA" id="ARBA00005120"/>
    </source>
</evidence>
<comment type="function">
    <text evidence="1 11">Catalyzes the condensation of (S)-aspartate-beta-semialdehyde [(S)-ASA] and pyruvate to 4-hydroxy-tetrahydrodipicolinate (HTPA).</text>
</comment>
<comment type="subunit">
    <text evidence="11">Homotetramer; dimer of dimers.</text>
</comment>
<dbReference type="InterPro" id="IPR005263">
    <property type="entry name" value="DapA"/>
</dbReference>
<comment type="caution">
    <text evidence="11">Was originally thought to be a dihydrodipicolinate synthase (DHDPS), catalyzing the condensation of (S)-aspartate-beta-semialdehyde [(S)-ASA] and pyruvate to dihydrodipicolinate (DHDP). However, it was shown in E.coli that the product of the enzymatic reaction is not dihydrodipicolinate but in fact (4S)-4-hydroxy-2,3,4,5-tetrahydro-(2S)-dipicolinic acid (HTPA), and that the consecutive dehydration reaction leading to DHDP is not spontaneous but catalyzed by DapB.</text>
</comment>
<dbReference type="Pfam" id="PF00701">
    <property type="entry name" value="DHDPS"/>
    <property type="match status" value="1"/>
</dbReference>
<sequence length="337" mass="35710">MTDTTTTTPYATTDETDREPTDAPFEGVYPAMTTPFTDANEVDHAQLADNARYLERAGVDGVVPVGSTGESATMTHDEHVAVIETVRDAVDEVPVIAGTGSNNTAEALSLSERAADAGADGLLLISPYYNKPEPAGFLEHYRTIADAVDLPQIVYNVPSRTGQSIPVDVTAELAEHPNIQGYKAASGDLNLISEVIERTRDEEFAVLSGDDGLTLPVLSIGGTGTISVVANVEPERSCAMVGAALSGDYDRARALHHELSPLVRELFAETNPIPVKEAMHIRGRGGPRVRSPLSRLSEDRRAVLRELLAEYDEGAPGTVDPAAVDPEALGPATGDAE</sequence>
<evidence type="ECO:0000256" key="11">
    <source>
        <dbReference type="HAMAP-Rule" id="MF_00418"/>
    </source>
</evidence>
<dbReference type="HAMAP" id="MF_00418">
    <property type="entry name" value="DapA"/>
    <property type="match status" value="1"/>
</dbReference>
<reference evidence="15 16" key="1">
    <citation type="submission" date="2017-08" db="EMBL/GenBank/DDBJ databases">
        <title>The strain WRN001 was isolated from Binhai saline alkaline soil, Tianjin, China.</title>
        <authorList>
            <person name="Liu D."/>
            <person name="Zhang G."/>
        </authorList>
    </citation>
    <scope>NUCLEOTIDE SEQUENCE [LARGE SCALE GENOMIC DNA]</scope>
    <source>
        <strain evidence="15 16">WN019</strain>
    </source>
</reference>
<dbReference type="InterPro" id="IPR002220">
    <property type="entry name" value="DapA-like"/>
</dbReference>
<evidence type="ECO:0000256" key="9">
    <source>
        <dbReference type="ARBA" id="ARBA00023270"/>
    </source>
</evidence>
<dbReference type="OrthoDB" id="33636at2157"/>
<evidence type="ECO:0000256" key="12">
    <source>
        <dbReference type="PIRSR" id="PIRSR001365-1"/>
    </source>
</evidence>
<evidence type="ECO:0000256" key="3">
    <source>
        <dbReference type="ARBA" id="ARBA00012086"/>
    </source>
</evidence>
<keyword evidence="6 11" id="KW-0220">Diaminopimelate biosynthesis</keyword>
<comment type="caution">
    <text evidence="15">The sequence shown here is derived from an EMBL/GenBank/DDBJ whole genome shotgun (WGS) entry which is preliminary data.</text>
</comment>
<evidence type="ECO:0000256" key="8">
    <source>
        <dbReference type="ARBA" id="ARBA00023239"/>
    </source>
</evidence>
<dbReference type="Proteomes" id="UP000218083">
    <property type="component" value="Unassembled WGS sequence"/>
</dbReference>
<dbReference type="EMBL" id="NSKC01000003">
    <property type="protein sequence ID" value="PAU84048.1"/>
    <property type="molecule type" value="Genomic_DNA"/>
</dbReference>
<dbReference type="PROSITE" id="PS00665">
    <property type="entry name" value="DHDPS_1"/>
    <property type="match status" value="1"/>
</dbReference>
<evidence type="ECO:0000256" key="10">
    <source>
        <dbReference type="ARBA" id="ARBA00047836"/>
    </source>
</evidence>
<comment type="catalytic activity">
    <reaction evidence="10 11">
        <text>L-aspartate 4-semialdehyde + pyruvate = (2S,4S)-4-hydroxy-2,3,4,5-tetrahydrodipicolinate + H2O + H(+)</text>
        <dbReference type="Rhea" id="RHEA:34171"/>
        <dbReference type="ChEBI" id="CHEBI:15361"/>
        <dbReference type="ChEBI" id="CHEBI:15377"/>
        <dbReference type="ChEBI" id="CHEBI:15378"/>
        <dbReference type="ChEBI" id="CHEBI:67139"/>
        <dbReference type="ChEBI" id="CHEBI:537519"/>
        <dbReference type="EC" id="4.3.3.7"/>
    </reaction>
</comment>
<evidence type="ECO:0000256" key="7">
    <source>
        <dbReference type="ARBA" id="ARBA00023154"/>
    </source>
</evidence>
<feature type="active site" description="Schiff-base intermediate with substrate" evidence="11 12">
    <location>
        <position position="183"/>
    </location>
</feature>
<keyword evidence="5 11" id="KW-0028">Amino-acid biosynthesis</keyword>
<dbReference type="UniPathway" id="UPA00034">
    <property type="reaction ID" value="UER00017"/>
</dbReference>
<evidence type="ECO:0000256" key="6">
    <source>
        <dbReference type="ARBA" id="ARBA00022915"/>
    </source>
</evidence>
<accession>A0A2A2FGH0</accession>
<keyword evidence="7 11" id="KW-0457">Lysine biosynthesis</keyword>
<dbReference type="NCBIfam" id="TIGR00674">
    <property type="entry name" value="dapA"/>
    <property type="match status" value="1"/>
</dbReference>
<dbReference type="SUPFAM" id="SSF51569">
    <property type="entry name" value="Aldolase"/>
    <property type="match status" value="1"/>
</dbReference>
<proteinExistence type="inferred from homology"/>
<dbReference type="PRINTS" id="PR00146">
    <property type="entry name" value="DHPICSNTHASE"/>
</dbReference>
<comment type="similarity">
    <text evidence="11">Belongs to the DapA family.</text>
</comment>
<evidence type="ECO:0000313" key="15">
    <source>
        <dbReference type="EMBL" id="PAU84048.1"/>
    </source>
</evidence>
<feature type="site" description="Part of a proton relay during catalysis" evidence="11">
    <location>
        <position position="67"/>
    </location>
</feature>
<name>A0A2A2FGH0_9EURY</name>
<dbReference type="GO" id="GO:0008675">
    <property type="term" value="F:2-dehydro-3-deoxy-phosphogluconate aldolase activity"/>
    <property type="evidence" value="ECO:0007669"/>
    <property type="project" value="UniProtKB-ARBA"/>
</dbReference>
<dbReference type="EC" id="4.3.3.7" evidence="3 11"/>
<evidence type="ECO:0000256" key="14">
    <source>
        <dbReference type="SAM" id="MobiDB-lite"/>
    </source>
</evidence>
<comment type="subcellular location">
    <subcellularLocation>
        <location evidence="11">Cytoplasm</location>
    </subcellularLocation>
</comment>
<dbReference type="PIRSF" id="PIRSF001365">
    <property type="entry name" value="DHDPS"/>
    <property type="match status" value="1"/>
</dbReference>
<dbReference type="RefSeq" id="WP_095636411.1">
    <property type="nucleotide sequence ID" value="NZ_NSKC01000003.1"/>
</dbReference>
<gene>
    <name evidence="11" type="primary">dapA</name>
    <name evidence="15" type="ORF">CK500_06325</name>
</gene>
<feature type="region of interest" description="Disordered" evidence="14">
    <location>
        <begin position="314"/>
        <end position="337"/>
    </location>
</feature>
<dbReference type="InterPro" id="IPR020624">
    <property type="entry name" value="Schiff_base-form_aldolases_CS"/>
</dbReference>
<feature type="site" description="Part of a proton relay during catalysis" evidence="11">
    <location>
        <position position="129"/>
    </location>
</feature>
<evidence type="ECO:0000256" key="4">
    <source>
        <dbReference type="ARBA" id="ARBA00022490"/>
    </source>
</evidence>
<keyword evidence="9 11" id="KW-0704">Schiff base</keyword>
<feature type="binding site" evidence="11 13">
    <location>
        <position position="68"/>
    </location>
    <ligand>
        <name>pyruvate</name>
        <dbReference type="ChEBI" id="CHEBI:15361"/>
    </ligand>
</feature>